<organism evidence="3 4">
    <name type="scientific">Noviherbaspirillum saxi</name>
    <dbReference type="NCBI Taxonomy" id="2320863"/>
    <lineage>
        <taxon>Bacteria</taxon>
        <taxon>Pseudomonadati</taxon>
        <taxon>Pseudomonadota</taxon>
        <taxon>Betaproteobacteria</taxon>
        <taxon>Burkholderiales</taxon>
        <taxon>Oxalobacteraceae</taxon>
        <taxon>Noviherbaspirillum</taxon>
    </lineage>
</organism>
<name>A0A3A3FKC9_9BURK</name>
<gene>
    <name evidence="3" type="ORF">D3871_20480</name>
</gene>
<evidence type="ECO:0000313" key="4">
    <source>
        <dbReference type="Proteomes" id="UP000265955"/>
    </source>
</evidence>
<reference evidence="4" key="1">
    <citation type="submission" date="2018-09" db="EMBL/GenBank/DDBJ databases">
        <authorList>
            <person name="Zhu H."/>
        </authorList>
    </citation>
    <scope>NUCLEOTIDE SEQUENCE [LARGE SCALE GENOMIC DNA]</scope>
    <source>
        <strain evidence="4">K1R23-30</strain>
    </source>
</reference>
<protein>
    <submittedName>
        <fullName evidence="3">Long-chain fatty acid--CoA ligase</fullName>
    </submittedName>
</protein>
<dbReference type="AlphaFoldDB" id="A0A3A3FKC9"/>
<dbReference type="OrthoDB" id="9766486at2"/>
<proteinExistence type="predicted"/>
<dbReference type="GO" id="GO:0006631">
    <property type="term" value="P:fatty acid metabolic process"/>
    <property type="evidence" value="ECO:0007669"/>
    <property type="project" value="TreeGrafter"/>
</dbReference>
<dbReference type="SUPFAM" id="SSF56801">
    <property type="entry name" value="Acetyl-CoA synthetase-like"/>
    <property type="match status" value="1"/>
</dbReference>
<evidence type="ECO:0000259" key="1">
    <source>
        <dbReference type="Pfam" id="PF00501"/>
    </source>
</evidence>
<dbReference type="Gene3D" id="3.30.300.30">
    <property type="match status" value="1"/>
</dbReference>
<dbReference type="RefSeq" id="WP_119770904.1">
    <property type="nucleotide sequence ID" value="NZ_QYUO01000002.1"/>
</dbReference>
<feature type="domain" description="AMP-dependent synthetase/ligase" evidence="1">
    <location>
        <begin position="11"/>
        <end position="378"/>
    </location>
</feature>
<comment type="caution">
    <text evidence="3">The sequence shown here is derived from an EMBL/GenBank/DDBJ whole genome shotgun (WGS) entry which is preliminary data.</text>
</comment>
<sequence length="522" mass="58461">MKINFTQVMSQVAMRHADKEALVNIERKRRFTYRELHLFTNRVVNMMRERLQLRRGDTYLCILENDNLSLLHTWTVLKGEAGAVWTNFRDSIDEHRWQVGFIKPKVVFLENALLDRYFDMLHERGVTVVCMDPPTIARDGLHYFYDLLEGVPDADPGVESDSTRDILIYRFTGGTTGKSKCAQYTMDNWLACRDAYYAENETVFDADSRYLHMAPISHGSGFGMLPTLFKGGCTVTQNVADLKQWCRNLEAEKVTISGLVPTLLYWLLDLPEASSHDLSALRTVYYGAAPMSPSKLRQLQDRFGNIFLQIYGSTECLQPAATLCKADHLGADPKLLASAGRVSPTVELRVMDEAGNSVPAGATGEVWIRSRATISGYFNNHEGTAAEFCNGFWKSGDLGYLDEQGFLYIVDRKKDMIISGGFNVYAVEVEAALNSHPAVAMSAVVGVPHEEWGEAVHAEIVLKAGASALVEDLIDHVKGSIGRFKAPKTISFVEALPLSVVGKVLRRQVREKYWKDQKRQVG</sequence>
<accession>A0A3A3FKC9</accession>
<keyword evidence="3" id="KW-0436">Ligase</keyword>
<evidence type="ECO:0000259" key="2">
    <source>
        <dbReference type="Pfam" id="PF13193"/>
    </source>
</evidence>
<dbReference type="PROSITE" id="PS00455">
    <property type="entry name" value="AMP_BINDING"/>
    <property type="match status" value="1"/>
</dbReference>
<dbReference type="PANTHER" id="PTHR43201:SF32">
    <property type="entry name" value="2-SUCCINYLBENZOATE--COA LIGASE, CHLOROPLASTIC_PEROXISOMAL"/>
    <property type="match status" value="1"/>
</dbReference>
<dbReference type="InterPro" id="IPR000873">
    <property type="entry name" value="AMP-dep_synth/lig_dom"/>
</dbReference>
<dbReference type="InterPro" id="IPR025110">
    <property type="entry name" value="AMP-bd_C"/>
</dbReference>
<dbReference type="InterPro" id="IPR020845">
    <property type="entry name" value="AMP-binding_CS"/>
</dbReference>
<dbReference type="EMBL" id="QYUO01000002">
    <property type="protein sequence ID" value="RJF95757.1"/>
    <property type="molecule type" value="Genomic_DNA"/>
</dbReference>
<dbReference type="Pfam" id="PF13193">
    <property type="entry name" value="AMP-binding_C"/>
    <property type="match status" value="1"/>
</dbReference>
<dbReference type="GO" id="GO:0031956">
    <property type="term" value="F:medium-chain fatty acid-CoA ligase activity"/>
    <property type="evidence" value="ECO:0007669"/>
    <property type="project" value="TreeGrafter"/>
</dbReference>
<dbReference type="Pfam" id="PF00501">
    <property type="entry name" value="AMP-binding"/>
    <property type="match status" value="1"/>
</dbReference>
<dbReference type="PANTHER" id="PTHR43201">
    <property type="entry name" value="ACYL-COA SYNTHETASE"/>
    <property type="match status" value="1"/>
</dbReference>
<evidence type="ECO:0000313" key="3">
    <source>
        <dbReference type="EMBL" id="RJF95757.1"/>
    </source>
</evidence>
<dbReference type="InterPro" id="IPR042099">
    <property type="entry name" value="ANL_N_sf"/>
</dbReference>
<feature type="domain" description="AMP-binding enzyme C-terminal" evidence="2">
    <location>
        <begin position="428"/>
        <end position="503"/>
    </location>
</feature>
<dbReference type="Gene3D" id="3.40.50.12780">
    <property type="entry name" value="N-terminal domain of ligase-like"/>
    <property type="match status" value="1"/>
</dbReference>
<dbReference type="InterPro" id="IPR045851">
    <property type="entry name" value="AMP-bd_C_sf"/>
</dbReference>
<keyword evidence="4" id="KW-1185">Reference proteome</keyword>
<dbReference type="Proteomes" id="UP000265955">
    <property type="component" value="Unassembled WGS sequence"/>
</dbReference>